<comment type="caution">
    <text evidence="3">The sequence shown here is derived from an EMBL/GenBank/DDBJ whole genome shotgun (WGS) entry which is preliminary data.</text>
</comment>
<evidence type="ECO:0000256" key="2">
    <source>
        <dbReference type="ARBA" id="ARBA00022679"/>
    </source>
</evidence>
<sequence>MTTREKPKRSSKNVKNAHLKRAPRAWRYPKTTVDAATDRSPTGFSTLKEAFQWPDVFLKRLGKHYGSAWLCKRLRAWRWTFSTAFSGVGAPESALTSLEKAAEHYLQSVGARVPTHRRVLYGFTCEIDKCCRNILRNTYNSPCNFPDITAFDATKKTQFCSTHNGMCKVRKHRRGNRLDVNAGGVVCTPFSKMGAQEGTAAPAFATHESYYKQMGKIHDILLVENVPEYDTDIPQQHLDQLRDDGEERGMWGSVCAVVDPRIFGVPAARARLFYLAFRKDRVKLRTDVTLEEIIGILTAKTVATADMFVWMELPRTVLTPAQERNLRDYRKMKSLRYPDLSQYARNGRGRGECADKTLCTLTTSSRLFSEDAKRFLDAKELLSSQLLPVTREQSRLSRAPPLCLEGIPEGQKQKMAGNSMNAACIGVFLLAAILCFDPV</sequence>
<dbReference type="Pfam" id="PF00145">
    <property type="entry name" value="DNA_methylase"/>
    <property type="match status" value="1"/>
</dbReference>
<keyword evidence="1" id="KW-0489">Methyltransferase</keyword>
<dbReference type="AlphaFoldDB" id="A0A9P1BKL1"/>
<dbReference type="OrthoDB" id="408487at2759"/>
<gene>
    <name evidence="3" type="ORF">C1SCF055_LOCUS2578</name>
</gene>
<dbReference type="EMBL" id="CAMXCT020000118">
    <property type="protein sequence ID" value="CAL1127528.1"/>
    <property type="molecule type" value="Genomic_DNA"/>
</dbReference>
<keyword evidence="5" id="KW-1185">Reference proteome</keyword>
<dbReference type="SUPFAM" id="SSF53335">
    <property type="entry name" value="S-adenosyl-L-methionine-dependent methyltransferases"/>
    <property type="match status" value="1"/>
</dbReference>
<accession>A0A9P1BKL1</accession>
<evidence type="ECO:0000256" key="1">
    <source>
        <dbReference type="ARBA" id="ARBA00022603"/>
    </source>
</evidence>
<reference evidence="3" key="1">
    <citation type="submission" date="2022-10" db="EMBL/GenBank/DDBJ databases">
        <authorList>
            <person name="Chen Y."/>
            <person name="Dougan E. K."/>
            <person name="Chan C."/>
            <person name="Rhodes N."/>
            <person name="Thang M."/>
        </authorList>
    </citation>
    <scope>NUCLEOTIDE SEQUENCE</scope>
</reference>
<dbReference type="GO" id="GO:0032259">
    <property type="term" value="P:methylation"/>
    <property type="evidence" value="ECO:0007669"/>
    <property type="project" value="UniProtKB-KW"/>
</dbReference>
<proteinExistence type="predicted"/>
<dbReference type="GO" id="GO:0008168">
    <property type="term" value="F:methyltransferase activity"/>
    <property type="evidence" value="ECO:0007669"/>
    <property type="project" value="UniProtKB-KW"/>
</dbReference>
<evidence type="ECO:0000313" key="4">
    <source>
        <dbReference type="EMBL" id="CAL4761465.1"/>
    </source>
</evidence>
<organism evidence="3">
    <name type="scientific">Cladocopium goreaui</name>
    <dbReference type="NCBI Taxonomy" id="2562237"/>
    <lineage>
        <taxon>Eukaryota</taxon>
        <taxon>Sar</taxon>
        <taxon>Alveolata</taxon>
        <taxon>Dinophyceae</taxon>
        <taxon>Suessiales</taxon>
        <taxon>Symbiodiniaceae</taxon>
        <taxon>Cladocopium</taxon>
    </lineage>
</organism>
<protein>
    <submittedName>
        <fullName evidence="4">PABC domain-containing protein</fullName>
    </submittedName>
</protein>
<keyword evidence="2" id="KW-0808">Transferase</keyword>
<dbReference type="InterPro" id="IPR001525">
    <property type="entry name" value="C5_MeTfrase"/>
</dbReference>
<dbReference type="Proteomes" id="UP001152797">
    <property type="component" value="Unassembled WGS sequence"/>
</dbReference>
<evidence type="ECO:0000313" key="5">
    <source>
        <dbReference type="Proteomes" id="UP001152797"/>
    </source>
</evidence>
<dbReference type="EMBL" id="CAMXCT010000118">
    <property type="protein sequence ID" value="CAI3974153.1"/>
    <property type="molecule type" value="Genomic_DNA"/>
</dbReference>
<evidence type="ECO:0000313" key="3">
    <source>
        <dbReference type="EMBL" id="CAI3974153.1"/>
    </source>
</evidence>
<dbReference type="Gene3D" id="3.40.50.150">
    <property type="entry name" value="Vaccinia Virus protein VP39"/>
    <property type="match status" value="1"/>
</dbReference>
<dbReference type="EMBL" id="CAMXCT030000118">
    <property type="protein sequence ID" value="CAL4761465.1"/>
    <property type="molecule type" value="Genomic_DNA"/>
</dbReference>
<dbReference type="InterPro" id="IPR029063">
    <property type="entry name" value="SAM-dependent_MTases_sf"/>
</dbReference>
<reference evidence="4 5" key="2">
    <citation type="submission" date="2024-05" db="EMBL/GenBank/DDBJ databases">
        <authorList>
            <person name="Chen Y."/>
            <person name="Shah S."/>
            <person name="Dougan E. K."/>
            <person name="Thang M."/>
            <person name="Chan C."/>
        </authorList>
    </citation>
    <scope>NUCLEOTIDE SEQUENCE [LARGE SCALE GENOMIC DNA]</scope>
</reference>
<name>A0A9P1BKL1_9DINO</name>